<feature type="region of interest" description="Disordered" evidence="2">
    <location>
        <begin position="192"/>
        <end position="233"/>
    </location>
</feature>
<proteinExistence type="predicted"/>
<feature type="coiled-coil region" evidence="1">
    <location>
        <begin position="695"/>
        <end position="722"/>
    </location>
</feature>
<evidence type="ECO:0000259" key="3">
    <source>
        <dbReference type="Pfam" id="PF04782"/>
    </source>
</evidence>
<name>A0AAN8U8Z0_SOLBU</name>
<dbReference type="AlphaFoldDB" id="A0AAN8U8Z0"/>
<feature type="region of interest" description="Disordered" evidence="2">
    <location>
        <begin position="107"/>
        <end position="136"/>
    </location>
</feature>
<dbReference type="PANTHER" id="PTHR21450:SF17">
    <property type="entry name" value="OS09G0542500 PROTEIN"/>
    <property type="match status" value="1"/>
</dbReference>
<evidence type="ECO:0000313" key="5">
    <source>
        <dbReference type="EMBL" id="KAK6805974.1"/>
    </source>
</evidence>
<organism evidence="5 6">
    <name type="scientific">Solanum bulbocastanum</name>
    <name type="common">Wild potato</name>
    <dbReference type="NCBI Taxonomy" id="147425"/>
    <lineage>
        <taxon>Eukaryota</taxon>
        <taxon>Viridiplantae</taxon>
        <taxon>Streptophyta</taxon>
        <taxon>Embryophyta</taxon>
        <taxon>Tracheophyta</taxon>
        <taxon>Spermatophyta</taxon>
        <taxon>Magnoliopsida</taxon>
        <taxon>eudicotyledons</taxon>
        <taxon>Gunneridae</taxon>
        <taxon>Pentapetalae</taxon>
        <taxon>asterids</taxon>
        <taxon>lamiids</taxon>
        <taxon>Solanales</taxon>
        <taxon>Solanaceae</taxon>
        <taxon>Solanoideae</taxon>
        <taxon>Solaneae</taxon>
        <taxon>Solanum</taxon>
    </lineage>
</organism>
<keyword evidence="1" id="KW-0175">Coiled coil</keyword>
<feature type="compositionally biased region" description="Basic and acidic residues" evidence="2">
    <location>
        <begin position="209"/>
        <end position="232"/>
    </location>
</feature>
<reference evidence="5 6" key="1">
    <citation type="submission" date="2024-02" db="EMBL/GenBank/DDBJ databases">
        <title>de novo genome assembly of Solanum bulbocastanum strain 11H21.</title>
        <authorList>
            <person name="Hosaka A.J."/>
        </authorList>
    </citation>
    <scope>NUCLEOTIDE SEQUENCE [LARGE SCALE GENOMIC DNA]</scope>
    <source>
        <tissue evidence="5">Young leaves</tissue>
    </source>
</reference>
<evidence type="ECO:0000259" key="4">
    <source>
        <dbReference type="Pfam" id="PF04783"/>
    </source>
</evidence>
<evidence type="ECO:0000256" key="1">
    <source>
        <dbReference type="SAM" id="Coils"/>
    </source>
</evidence>
<evidence type="ECO:0000313" key="6">
    <source>
        <dbReference type="Proteomes" id="UP001371456"/>
    </source>
</evidence>
<dbReference type="PANTHER" id="PTHR21450">
    <property type="entry name" value="PROTEIN ALTERED PHOSPHATE STARVATION RESPONSE 1"/>
    <property type="match status" value="1"/>
</dbReference>
<feature type="region of interest" description="Disordered" evidence="2">
    <location>
        <begin position="760"/>
        <end position="783"/>
    </location>
</feature>
<feature type="domain" description="DUF630" evidence="4">
    <location>
        <begin position="1"/>
        <end position="60"/>
    </location>
</feature>
<feature type="compositionally biased region" description="Acidic residues" evidence="2">
    <location>
        <begin position="193"/>
        <end position="208"/>
    </location>
</feature>
<keyword evidence="6" id="KW-1185">Reference proteome</keyword>
<dbReference type="InterPro" id="IPR006868">
    <property type="entry name" value="DUF630"/>
</dbReference>
<evidence type="ECO:0000256" key="2">
    <source>
        <dbReference type="SAM" id="MobiDB-lite"/>
    </source>
</evidence>
<feature type="domain" description="DUF632" evidence="3">
    <location>
        <begin position="266"/>
        <end position="637"/>
    </location>
</feature>
<evidence type="ECO:0008006" key="7">
    <source>
        <dbReference type="Google" id="ProtNLM"/>
    </source>
</evidence>
<gene>
    <name evidence="5" type="ORF">RDI58_003759</name>
</gene>
<accession>A0AAN8U8Z0</accession>
<dbReference type="Pfam" id="PF04782">
    <property type="entry name" value="DUF632"/>
    <property type="match status" value="1"/>
</dbReference>
<sequence>MGCVASKLEEEEEVVSICKERKQFLKLAVDRRYTLADAHYKYCQALYGVSAALKLFVARHSTPTSPYLITFPPPCCPSSPKKENVVSNPLFLQQTLSEPTQETICCGPCNKSTETPSDSSEEEREEKVVKQEQQQQPQGYGYYYMEMPQMMHSPPTDFGWDFFNPFNSVRPEMISGYHRISEEDLRAVREQEGIPDLEEEEEEDEEEGNGMKEENKVVATKEKENGEQRENGTEVVQQTVHTANVNQEDQKKSLTVVDNPLQGRELLEALTDIEDHFVKAYDAGKEVSRMLEANWVHSQPNLGEPKGNAKKDLLQFVLLDNLFSWKRKWHPVVFEKELFPLEKAKANCKLQKNSTKIIPAITWKSPASRSPSCKSLVASSSKSSSTWTEFKNDLFDDYGGMGSGSHLLTLGRLYAWEKKLYDEVKTYLQAGDSTWKLYEKKCNQLKNHDARGDERRTTDKTRAAVKELYSRILVTIRSAETISKRIDELRDDELQPQIIELLQGMMRTWKSMLESHEIQNKIIFDVKSFTCPTYGKFCNDSHRLATVQLDVELQNWRARFQDYIAAQKAYVEALHGWLSKFAVPEVEFYSKSRSSTPACRANGPPLLIICHDWLSAINKLPDRAVSVSLKGCGKDVRALWVQQGEEQQQKRKVDSMSKELDRKTLAFQKVENKHYEFKLTDRSSEIEIDHRAEYLKERKDLLDNFRKRVDLEKEEHQKCMQETQRITLNGFQTGFCRVFESITEFSSAALKMYNELLSSGEKAEKIGNPPSIESSQAGEDVKR</sequence>
<dbReference type="Pfam" id="PF04783">
    <property type="entry name" value="DUF630"/>
    <property type="match status" value="1"/>
</dbReference>
<dbReference type="EMBL" id="JBANQN010000001">
    <property type="protein sequence ID" value="KAK6805974.1"/>
    <property type="molecule type" value="Genomic_DNA"/>
</dbReference>
<protein>
    <recommendedName>
        <fullName evidence="7">Nitrate regulatory gene2 protein-like</fullName>
    </recommendedName>
</protein>
<dbReference type="Proteomes" id="UP001371456">
    <property type="component" value="Unassembled WGS sequence"/>
</dbReference>
<dbReference type="InterPro" id="IPR006867">
    <property type="entry name" value="DUF632"/>
</dbReference>
<comment type="caution">
    <text evidence="5">The sequence shown here is derived from an EMBL/GenBank/DDBJ whole genome shotgun (WGS) entry which is preliminary data.</text>
</comment>